<organism evidence="1">
    <name type="scientific">Rhizophagus irregularis (strain DAOM 181602 / DAOM 197198 / MUCL 43194)</name>
    <name type="common">Arbuscular mycorrhizal fungus</name>
    <name type="synonym">Glomus intraradices</name>
    <dbReference type="NCBI Taxonomy" id="747089"/>
    <lineage>
        <taxon>Eukaryota</taxon>
        <taxon>Fungi</taxon>
        <taxon>Fungi incertae sedis</taxon>
        <taxon>Mucoromycota</taxon>
        <taxon>Glomeromycotina</taxon>
        <taxon>Glomeromycetes</taxon>
        <taxon>Glomerales</taxon>
        <taxon>Glomeraceae</taxon>
        <taxon>Rhizophagus</taxon>
    </lineage>
</organism>
<name>U9V7B7_RHIID</name>
<dbReference type="SUPFAM" id="SSF56219">
    <property type="entry name" value="DNase I-like"/>
    <property type="match status" value="1"/>
</dbReference>
<dbReference type="HOGENOM" id="CLU_1210352_0_0_1"/>
<dbReference type="InterPro" id="IPR036691">
    <property type="entry name" value="Endo/exonu/phosph_ase_sf"/>
</dbReference>
<evidence type="ECO:0000313" key="1">
    <source>
        <dbReference type="EMBL" id="ESA23816.1"/>
    </source>
</evidence>
<evidence type="ECO:0008006" key="2">
    <source>
        <dbReference type="Google" id="ProtNLM"/>
    </source>
</evidence>
<protein>
    <recommendedName>
        <fullName evidence="2">DNase I-like protein</fullName>
    </recommendedName>
</protein>
<sequence length="229" mass="26719">MPDSFEEQFHIYWSSKQHDKNKGSGVTLICSRKWNKHYQGHKIHSPYLLSVYLLFRNVMFCIWIVYAAPQKKPTILHDTLEQLKKEMCNEIIRKKSNNIVHILMGDFNLITNSHIDRTPPQHISRPKFFNDLETLGLIDSYRKINKEELGNTCHKEGVSTRIDQIWVSETHSNKLLNFSITPSTFITSSDHNIITLTMDTSALIRNNRKNTVLGKTQRHHNKCSGYRTP</sequence>
<dbReference type="EMBL" id="KI274466">
    <property type="protein sequence ID" value="ESA23816.1"/>
    <property type="molecule type" value="Genomic_DNA"/>
</dbReference>
<accession>U9V7B7</accession>
<dbReference type="VEuPathDB" id="FungiDB:RhiirFUN_000985"/>
<dbReference type="Gene3D" id="3.60.10.10">
    <property type="entry name" value="Endonuclease/exonuclease/phosphatase"/>
    <property type="match status" value="1"/>
</dbReference>
<proteinExistence type="predicted"/>
<gene>
    <name evidence="1" type="ORF">GLOINDRAFT_15054</name>
</gene>
<dbReference type="AlphaFoldDB" id="U9V7B7"/>
<reference evidence="1" key="1">
    <citation type="submission" date="2013-07" db="EMBL/GenBank/DDBJ databases">
        <title>The genome of an arbuscular mycorrhizal fungus provides insights into the evolution of the oldest plant symbiosis.</title>
        <authorList>
            <consortium name="DOE Joint Genome Institute"/>
            <person name="Tisserant E."/>
            <person name="Malbreil M."/>
            <person name="Kuo A."/>
            <person name="Kohler A."/>
            <person name="Symeonidi A."/>
            <person name="Balestrini R."/>
            <person name="Charron P."/>
            <person name="Duensing N."/>
            <person name="Frei-dit-Frey N."/>
            <person name="Gianinazzi-Pearson V."/>
            <person name="Gilbert B."/>
            <person name="Handa Y."/>
            <person name="Hijri M."/>
            <person name="Kaul R."/>
            <person name="Kawaguchi M."/>
            <person name="Krajinski F."/>
            <person name="Lammers P."/>
            <person name="Lapierre D."/>
            <person name="Masclaux F.G."/>
            <person name="Murat C."/>
            <person name="Morin E."/>
            <person name="Ndikumana S."/>
            <person name="Pagni M."/>
            <person name="Petitpierre D."/>
            <person name="Requena N."/>
            <person name="Rosikiewicz P."/>
            <person name="Riley R."/>
            <person name="Saito K."/>
            <person name="San Clemente H."/>
            <person name="Shapiro H."/>
            <person name="van Tuinen D."/>
            <person name="Becard G."/>
            <person name="Bonfante P."/>
            <person name="Paszkowski U."/>
            <person name="Shachar-Hill Y."/>
            <person name="Young J.P."/>
            <person name="Sanders I.R."/>
            <person name="Henrissat B."/>
            <person name="Rensing S.A."/>
            <person name="Grigoriev I.V."/>
            <person name="Corradi N."/>
            <person name="Roux C."/>
            <person name="Martin F."/>
        </authorList>
    </citation>
    <scope>NUCLEOTIDE SEQUENCE</scope>
    <source>
        <strain evidence="1">DAOM 197198</strain>
    </source>
</reference>